<dbReference type="EMBL" id="JAIWYP010000007">
    <property type="protein sequence ID" value="KAH3791146.1"/>
    <property type="molecule type" value="Genomic_DNA"/>
</dbReference>
<proteinExistence type="predicted"/>
<evidence type="ECO:0000313" key="1">
    <source>
        <dbReference type="EMBL" id="KAH3791146.1"/>
    </source>
</evidence>
<reference evidence="1" key="1">
    <citation type="journal article" date="2019" name="bioRxiv">
        <title>The Genome of the Zebra Mussel, Dreissena polymorpha: A Resource for Invasive Species Research.</title>
        <authorList>
            <person name="McCartney M.A."/>
            <person name="Auch B."/>
            <person name="Kono T."/>
            <person name="Mallez S."/>
            <person name="Zhang Y."/>
            <person name="Obille A."/>
            <person name="Becker A."/>
            <person name="Abrahante J.E."/>
            <person name="Garbe J."/>
            <person name="Badalamenti J.P."/>
            <person name="Herman A."/>
            <person name="Mangelson H."/>
            <person name="Liachko I."/>
            <person name="Sullivan S."/>
            <person name="Sone E.D."/>
            <person name="Koren S."/>
            <person name="Silverstein K.A.T."/>
            <person name="Beckman K.B."/>
            <person name="Gohl D.M."/>
        </authorList>
    </citation>
    <scope>NUCLEOTIDE SEQUENCE</scope>
    <source>
        <strain evidence="1">Duluth1</strain>
        <tissue evidence="1">Whole animal</tissue>
    </source>
</reference>
<organism evidence="1 2">
    <name type="scientific">Dreissena polymorpha</name>
    <name type="common">Zebra mussel</name>
    <name type="synonym">Mytilus polymorpha</name>
    <dbReference type="NCBI Taxonomy" id="45954"/>
    <lineage>
        <taxon>Eukaryota</taxon>
        <taxon>Metazoa</taxon>
        <taxon>Spiralia</taxon>
        <taxon>Lophotrochozoa</taxon>
        <taxon>Mollusca</taxon>
        <taxon>Bivalvia</taxon>
        <taxon>Autobranchia</taxon>
        <taxon>Heteroconchia</taxon>
        <taxon>Euheterodonta</taxon>
        <taxon>Imparidentia</taxon>
        <taxon>Neoheterodontei</taxon>
        <taxon>Myida</taxon>
        <taxon>Dreissenoidea</taxon>
        <taxon>Dreissenidae</taxon>
        <taxon>Dreissena</taxon>
    </lineage>
</organism>
<sequence>METSSDLYSLYLNEKLKELLVHNLLMLTSALVEMTIMIETTVLQVPISLLST</sequence>
<accession>A0A9D4F4E3</accession>
<reference evidence="1" key="2">
    <citation type="submission" date="2020-11" db="EMBL/GenBank/DDBJ databases">
        <authorList>
            <person name="McCartney M.A."/>
            <person name="Auch B."/>
            <person name="Kono T."/>
            <person name="Mallez S."/>
            <person name="Becker A."/>
            <person name="Gohl D.M."/>
            <person name="Silverstein K.A.T."/>
            <person name="Koren S."/>
            <person name="Bechman K.B."/>
            <person name="Herman A."/>
            <person name="Abrahante J.E."/>
            <person name="Garbe J."/>
        </authorList>
    </citation>
    <scope>NUCLEOTIDE SEQUENCE</scope>
    <source>
        <strain evidence="1">Duluth1</strain>
        <tissue evidence="1">Whole animal</tissue>
    </source>
</reference>
<name>A0A9D4F4E3_DREPO</name>
<keyword evidence="2" id="KW-1185">Reference proteome</keyword>
<comment type="caution">
    <text evidence="1">The sequence shown here is derived from an EMBL/GenBank/DDBJ whole genome shotgun (WGS) entry which is preliminary data.</text>
</comment>
<evidence type="ECO:0000313" key="2">
    <source>
        <dbReference type="Proteomes" id="UP000828390"/>
    </source>
</evidence>
<protein>
    <submittedName>
        <fullName evidence="1">Uncharacterized protein</fullName>
    </submittedName>
</protein>
<dbReference type="Proteomes" id="UP000828390">
    <property type="component" value="Unassembled WGS sequence"/>
</dbReference>
<gene>
    <name evidence="1" type="ORF">DPMN_144626</name>
</gene>
<dbReference type="AlphaFoldDB" id="A0A9D4F4E3"/>